<name>A0ABU2CDC6_9BURK</name>
<evidence type="ECO:0008006" key="3">
    <source>
        <dbReference type="Google" id="ProtNLM"/>
    </source>
</evidence>
<reference evidence="1 2" key="1">
    <citation type="submission" date="2023-07" db="EMBL/GenBank/DDBJ databases">
        <title>Sorghum-associated microbial communities from plants grown in Nebraska, USA.</title>
        <authorList>
            <person name="Schachtman D."/>
        </authorList>
    </citation>
    <scope>NUCLEOTIDE SEQUENCE [LARGE SCALE GENOMIC DNA]</scope>
    <source>
        <strain evidence="1 2">BE313</strain>
    </source>
</reference>
<dbReference type="SUPFAM" id="SSF52540">
    <property type="entry name" value="P-loop containing nucleoside triphosphate hydrolases"/>
    <property type="match status" value="1"/>
</dbReference>
<evidence type="ECO:0000313" key="1">
    <source>
        <dbReference type="EMBL" id="MDR7379342.1"/>
    </source>
</evidence>
<sequence>MSNIIESVNSNRNVPHSDLNYLVKTVAVILCSPRSGSSLLKKSLESHPDVATLGGEIEPFLVLTGNGFGFNSDCDAIDKIENKESLVNNIFDDLSVASDALLGVDTIFRKYRNRFLLQFPEIFSTDIMHENLIRVLHAALADGKYSDVQESGVFEKFVITNIFEHEQWRINYYDGFLNSGTVRWFNEPFKLEEPPFVLPHNGRRPFRESDAENKILLFKTPPDVYRIGMYEALFPNANIKYIHLTRGYAQSVNGLMDGWLSPIGFFSHDLRRAGLDLNIKGYSDRVPFGRWWWKFDLPPNWREFLERRLEDVCLNQWISAHRSILESRVACLRISFEDFLVSPNSVLGKIEKYLGLSPRKVLKPLPHVMATDVPKLQRWKKRNDLMLSLGEQQQVGVMMESLGYEMNTETWL</sequence>
<dbReference type="EMBL" id="JAVDXT010000004">
    <property type="protein sequence ID" value="MDR7379342.1"/>
    <property type="molecule type" value="Genomic_DNA"/>
</dbReference>
<dbReference type="Proteomes" id="UP001180487">
    <property type="component" value="Unassembled WGS sequence"/>
</dbReference>
<gene>
    <name evidence="1" type="ORF">J2X19_004036</name>
</gene>
<comment type="caution">
    <text evidence="1">The sequence shown here is derived from an EMBL/GenBank/DDBJ whole genome shotgun (WGS) entry which is preliminary data.</text>
</comment>
<organism evidence="1 2">
    <name type="scientific">Rhodoferax ferrireducens</name>
    <dbReference type="NCBI Taxonomy" id="192843"/>
    <lineage>
        <taxon>Bacteria</taxon>
        <taxon>Pseudomonadati</taxon>
        <taxon>Pseudomonadota</taxon>
        <taxon>Betaproteobacteria</taxon>
        <taxon>Burkholderiales</taxon>
        <taxon>Comamonadaceae</taxon>
        <taxon>Rhodoferax</taxon>
    </lineage>
</organism>
<proteinExistence type="predicted"/>
<protein>
    <recommendedName>
        <fullName evidence="3">Sulfotransferase</fullName>
    </recommendedName>
</protein>
<dbReference type="RefSeq" id="WP_310375916.1">
    <property type="nucleotide sequence ID" value="NZ_JAVDXT010000004.1"/>
</dbReference>
<keyword evidence="2" id="KW-1185">Reference proteome</keyword>
<accession>A0ABU2CDC6</accession>
<dbReference type="InterPro" id="IPR027417">
    <property type="entry name" value="P-loop_NTPase"/>
</dbReference>
<dbReference type="Gene3D" id="3.40.50.300">
    <property type="entry name" value="P-loop containing nucleotide triphosphate hydrolases"/>
    <property type="match status" value="1"/>
</dbReference>
<evidence type="ECO:0000313" key="2">
    <source>
        <dbReference type="Proteomes" id="UP001180487"/>
    </source>
</evidence>